<gene>
    <name evidence="5" type="primary">chiPu_0009920</name>
    <name evidence="5" type="ORF">NPIL_372871</name>
</gene>
<evidence type="ECO:0000256" key="1">
    <source>
        <dbReference type="ARBA" id="ARBA00004123"/>
    </source>
</evidence>
<protein>
    <submittedName>
        <fullName evidence="5">HTH psq-type domain-containing protein</fullName>
    </submittedName>
</protein>
<dbReference type="InterPro" id="IPR006600">
    <property type="entry name" value="HTH_CenpB_DNA-bd_dom"/>
</dbReference>
<reference evidence="5" key="1">
    <citation type="submission" date="2020-08" db="EMBL/GenBank/DDBJ databases">
        <title>Multicomponent nature underlies the extraordinary mechanical properties of spider dragline silk.</title>
        <authorList>
            <person name="Kono N."/>
            <person name="Nakamura H."/>
            <person name="Mori M."/>
            <person name="Yoshida Y."/>
            <person name="Ohtoshi R."/>
            <person name="Malay A.D."/>
            <person name="Moran D.A.P."/>
            <person name="Tomita M."/>
            <person name="Numata K."/>
            <person name="Arakawa K."/>
        </authorList>
    </citation>
    <scope>NUCLEOTIDE SEQUENCE</scope>
</reference>
<dbReference type="PROSITE" id="PS51253">
    <property type="entry name" value="HTH_CENPB"/>
    <property type="match status" value="1"/>
</dbReference>
<dbReference type="PANTHER" id="PTHR19303">
    <property type="entry name" value="TRANSPOSON"/>
    <property type="match status" value="1"/>
</dbReference>
<evidence type="ECO:0000256" key="3">
    <source>
        <dbReference type="SAM" id="Phobius"/>
    </source>
</evidence>
<dbReference type="PANTHER" id="PTHR19303:SF27">
    <property type="entry name" value="HTH CENPB-TYPE DOMAIN-CONTAINING PROTEIN"/>
    <property type="match status" value="1"/>
</dbReference>
<evidence type="ECO:0000313" key="5">
    <source>
        <dbReference type="EMBL" id="GFT01652.1"/>
    </source>
</evidence>
<evidence type="ECO:0000256" key="2">
    <source>
        <dbReference type="ARBA" id="ARBA00023125"/>
    </source>
</evidence>
<dbReference type="GO" id="GO:0005634">
    <property type="term" value="C:nucleus"/>
    <property type="evidence" value="ECO:0007669"/>
    <property type="project" value="UniProtKB-SubCell"/>
</dbReference>
<keyword evidence="3" id="KW-1133">Transmembrane helix</keyword>
<organism evidence="5 6">
    <name type="scientific">Nephila pilipes</name>
    <name type="common">Giant wood spider</name>
    <name type="synonym">Nephila maculata</name>
    <dbReference type="NCBI Taxonomy" id="299642"/>
    <lineage>
        <taxon>Eukaryota</taxon>
        <taxon>Metazoa</taxon>
        <taxon>Ecdysozoa</taxon>
        <taxon>Arthropoda</taxon>
        <taxon>Chelicerata</taxon>
        <taxon>Arachnida</taxon>
        <taxon>Araneae</taxon>
        <taxon>Araneomorphae</taxon>
        <taxon>Entelegynae</taxon>
        <taxon>Araneoidea</taxon>
        <taxon>Nephilidae</taxon>
        <taxon>Nephila</taxon>
    </lineage>
</organism>
<proteinExistence type="predicted"/>
<dbReference type="SMART" id="SM00674">
    <property type="entry name" value="CENPB"/>
    <property type="match status" value="1"/>
</dbReference>
<dbReference type="OrthoDB" id="125347at2759"/>
<dbReference type="EMBL" id="BMAW01101895">
    <property type="protein sequence ID" value="GFT01652.1"/>
    <property type="molecule type" value="Genomic_DNA"/>
</dbReference>
<evidence type="ECO:0000313" key="6">
    <source>
        <dbReference type="Proteomes" id="UP000887013"/>
    </source>
</evidence>
<dbReference type="AlphaFoldDB" id="A0A8X6N9V2"/>
<keyword evidence="6" id="KW-1185">Reference proteome</keyword>
<dbReference type="Pfam" id="PF03221">
    <property type="entry name" value="HTH_Tnp_Tc5"/>
    <property type="match status" value="1"/>
</dbReference>
<comment type="subcellular location">
    <subcellularLocation>
        <location evidence="1">Nucleus</location>
    </subcellularLocation>
</comment>
<evidence type="ECO:0000259" key="4">
    <source>
        <dbReference type="PROSITE" id="PS51253"/>
    </source>
</evidence>
<keyword evidence="3" id="KW-0472">Membrane</keyword>
<keyword evidence="2" id="KW-0238">DNA-binding</keyword>
<dbReference type="Gene3D" id="1.10.10.60">
    <property type="entry name" value="Homeodomain-like"/>
    <property type="match status" value="2"/>
</dbReference>
<dbReference type="Proteomes" id="UP000887013">
    <property type="component" value="Unassembled WGS sequence"/>
</dbReference>
<feature type="transmembrane region" description="Helical" evidence="3">
    <location>
        <begin position="230"/>
        <end position="249"/>
    </location>
</feature>
<keyword evidence="3" id="KW-0812">Transmembrane</keyword>
<comment type="caution">
    <text evidence="5">The sequence shown here is derived from an EMBL/GenBank/DDBJ whole genome shotgun (WGS) entry which is preliminary data.</text>
</comment>
<dbReference type="SUPFAM" id="SSF46689">
    <property type="entry name" value="Homeodomain-like"/>
    <property type="match status" value="2"/>
</dbReference>
<dbReference type="InterPro" id="IPR050863">
    <property type="entry name" value="CenT-Element_Derived"/>
</dbReference>
<sequence>MDRKKCSKNTKRKKKWNRATIEVKKDLIAKHESGTCVTDLAFMFEMPKPTVYTILKNKEAIKAADVAKGVTTLCVRRWKSIEELEKLLHTWINEKLLAGDEISKAVIRQKARALHTHLTKGMPDIRARKQDFQASKGWFENFKKRFGIRTFGEIARPNSEAEEKPPVIPDIAPIGKLMNLNVSKEAVNKPSNDQMTELTTEEFQHFNHQQQKKDITHRSITPESNIENNIFFANFFLFINITPFVNHLLG</sequence>
<accession>A0A8X6N9V2</accession>
<name>A0A8X6N9V2_NEPPI</name>
<dbReference type="InterPro" id="IPR009057">
    <property type="entry name" value="Homeodomain-like_sf"/>
</dbReference>
<dbReference type="GO" id="GO:0003677">
    <property type="term" value="F:DNA binding"/>
    <property type="evidence" value="ECO:0007669"/>
    <property type="project" value="UniProtKB-KW"/>
</dbReference>
<feature type="domain" description="HTH CENPB-type" evidence="4">
    <location>
        <begin position="72"/>
        <end position="152"/>
    </location>
</feature>